<feature type="domain" description="Chitin-binding type-2" evidence="3">
    <location>
        <begin position="514"/>
        <end position="561"/>
    </location>
</feature>
<dbReference type="PANTHER" id="PTHR24020:SF20">
    <property type="entry name" value="PH DOMAIN-CONTAINING PROTEIN"/>
    <property type="match status" value="1"/>
</dbReference>
<dbReference type="GO" id="GO:0008061">
    <property type="term" value="F:chitin binding"/>
    <property type="evidence" value="ECO:0007669"/>
    <property type="project" value="InterPro"/>
</dbReference>
<feature type="signal peptide" evidence="1">
    <location>
        <begin position="1"/>
        <end position="18"/>
    </location>
</feature>
<dbReference type="PROSITE" id="PS50940">
    <property type="entry name" value="CHIT_BIND_II"/>
    <property type="match status" value="1"/>
</dbReference>
<dbReference type="Gene3D" id="3.40.50.410">
    <property type="entry name" value="von Willebrand factor, type A domain"/>
    <property type="match status" value="1"/>
</dbReference>
<accession>A0AAN9G4R2</accession>
<dbReference type="AlphaFoldDB" id="A0AAN9G4R2"/>
<name>A0AAN9G4R2_9CAEN</name>
<proteinExistence type="predicted"/>
<evidence type="ECO:0000256" key="1">
    <source>
        <dbReference type="SAM" id="SignalP"/>
    </source>
</evidence>
<dbReference type="SUPFAM" id="SSF57625">
    <property type="entry name" value="Invertebrate chitin-binding proteins"/>
    <property type="match status" value="3"/>
</dbReference>
<dbReference type="PANTHER" id="PTHR24020">
    <property type="entry name" value="COLLAGEN ALPHA"/>
    <property type="match status" value="1"/>
</dbReference>
<keyword evidence="1" id="KW-0732">Signal</keyword>
<evidence type="ECO:0000313" key="4">
    <source>
        <dbReference type="EMBL" id="KAK7094802.1"/>
    </source>
</evidence>
<dbReference type="SMART" id="SM00327">
    <property type="entry name" value="VWA"/>
    <property type="match status" value="1"/>
</dbReference>
<dbReference type="InterPro" id="IPR036508">
    <property type="entry name" value="Chitin-bd_dom_sf"/>
</dbReference>
<dbReference type="EMBL" id="JBAMIC010000018">
    <property type="protein sequence ID" value="KAK7094802.1"/>
    <property type="molecule type" value="Genomic_DNA"/>
</dbReference>
<dbReference type="InterPro" id="IPR036465">
    <property type="entry name" value="vWFA_dom_sf"/>
</dbReference>
<dbReference type="PRINTS" id="PR00453">
    <property type="entry name" value="VWFADOMAIN"/>
</dbReference>
<evidence type="ECO:0000313" key="5">
    <source>
        <dbReference type="Proteomes" id="UP001374579"/>
    </source>
</evidence>
<evidence type="ECO:0000259" key="2">
    <source>
        <dbReference type="PROSITE" id="PS50234"/>
    </source>
</evidence>
<dbReference type="PROSITE" id="PS50234">
    <property type="entry name" value="VWFA"/>
    <property type="match status" value="1"/>
</dbReference>
<dbReference type="InterPro" id="IPR002557">
    <property type="entry name" value="Chitin-bd_dom"/>
</dbReference>
<dbReference type="GO" id="GO:0005576">
    <property type="term" value="C:extracellular region"/>
    <property type="evidence" value="ECO:0007669"/>
    <property type="project" value="InterPro"/>
</dbReference>
<organism evidence="4 5">
    <name type="scientific">Littorina saxatilis</name>
    <dbReference type="NCBI Taxonomy" id="31220"/>
    <lineage>
        <taxon>Eukaryota</taxon>
        <taxon>Metazoa</taxon>
        <taxon>Spiralia</taxon>
        <taxon>Lophotrochozoa</taxon>
        <taxon>Mollusca</taxon>
        <taxon>Gastropoda</taxon>
        <taxon>Caenogastropoda</taxon>
        <taxon>Littorinimorpha</taxon>
        <taxon>Littorinoidea</taxon>
        <taxon>Littorinidae</taxon>
        <taxon>Littorina</taxon>
    </lineage>
</organism>
<dbReference type="Gene3D" id="2.170.140.10">
    <property type="entry name" value="Chitin binding domain"/>
    <property type="match status" value="1"/>
</dbReference>
<reference evidence="4 5" key="1">
    <citation type="submission" date="2024-02" db="EMBL/GenBank/DDBJ databases">
        <title>Chromosome-scale genome assembly of the rough periwinkle Littorina saxatilis.</title>
        <authorList>
            <person name="De Jode A."/>
            <person name="Faria R."/>
            <person name="Formenti G."/>
            <person name="Sims Y."/>
            <person name="Smith T.P."/>
            <person name="Tracey A."/>
            <person name="Wood J.M.D."/>
            <person name="Zagrodzka Z.B."/>
            <person name="Johannesson K."/>
            <person name="Butlin R.K."/>
            <person name="Leder E.H."/>
        </authorList>
    </citation>
    <scope>NUCLEOTIDE SEQUENCE [LARGE SCALE GENOMIC DNA]</scope>
    <source>
        <strain evidence="4">Snail1</strain>
        <tissue evidence="4">Muscle</tissue>
    </source>
</reference>
<dbReference type="Proteomes" id="UP001374579">
    <property type="component" value="Unassembled WGS sequence"/>
</dbReference>
<feature type="domain" description="VWFA" evidence="2">
    <location>
        <begin position="185"/>
        <end position="362"/>
    </location>
</feature>
<dbReference type="Pfam" id="PF00092">
    <property type="entry name" value="VWA"/>
    <property type="match status" value="1"/>
</dbReference>
<feature type="chain" id="PRO_5042979603" evidence="1">
    <location>
        <begin position="19"/>
        <end position="735"/>
    </location>
</feature>
<evidence type="ECO:0000259" key="3">
    <source>
        <dbReference type="PROSITE" id="PS50940"/>
    </source>
</evidence>
<comment type="caution">
    <text evidence="4">The sequence shown here is derived from an EMBL/GenBank/DDBJ whole genome shotgun (WGS) entry which is preliminary data.</text>
</comment>
<dbReference type="SUPFAM" id="SSF53300">
    <property type="entry name" value="vWA-like"/>
    <property type="match status" value="1"/>
</dbReference>
<dbReference type="InterPro" id="IPR002035">
    <property type="entry name" value="VWF_A"/>
</dbReference>
<dbReference type="InterPro" id="IPR050525">
    <property type="entry name" value="ECM_Assembly_Org"/>
</dbReference>
<dbReference type="CDD" id="cd01450">
    <property type="entry name" value="vWFA_subfamily_ECM"/>
    <property type="match status" value="1"/>
</dbReference>
<gene>
    <name evidence="4" type="ORF">V1264_006303</name>
</gene>
<protein>
    <submittedName>
        <fullName evidence="4">Uncharacterized protein</fullName>
    </submittedName>
</protein>
<keyword evidence="5" id="KW-1185">Reference proteome</keyword>
<sequence length="735" mass="80661">MMWQAKLALFVLVGSAVAQLQDLTRTAGAVGPQVVDSVVSLIRESCVFPDDRQALRRFAFVVSSDGQDTKTYRPGFDGGIWQVSLKDFQDTQNDPSLQVLYSDIASRFGIDWSRVQWSDLRKPLYSGLAGALFLVKTFNANVPIGVERQAAWYQKLYFPNDVMAAYNFTKLVGQINGACNNANLDLAFLVDSSASLNPVDFGQALTFAANVLDPFTVGANAVQVAFLTFSTGYKTVFDFNDFNDKAAVQAAIKAAQYLPGQTDTDQALNYAASTLFNAASASGARAASAKVAVIVTDGKATHSASAVEKAKELRDKGVTVFVIGVGDQVDRNELDSLATQPNCTHVQVLKDYQDLDALRSEIQQVSCKAPVILKEGNYTFACGTTSNFRIAINGNETITIRPANGFVDIYGSFLNPNPNTAFNEFKTRATSSRDAIIYVQDESRPLYLSIVSQGTDPVLCKAGSNYEVIVTNRNAIQPNALLTCYENGILRECTPLDILTAIYRVTKPASLSFPNPCKPNHPGYFSHPLSYDRFVYCDNRGVAYLVFCPSGYWYNDNARMCVIGTPPPLVFTTPSTPRPQVVTSNPPPFITNMPGSNPCTVDALNNGDRFFPYPQDVTKYIACTEWPNYGVIKDCAAYHRWSQPDLTCIYIDTVVDPTHDLYVTSPRPLMVDCKVGLQDNDLFYHPYPGDNTKFIQCDQYGDAFVLECTGGRIWNQNMLTCIPNGLLSQGNVPIG</sequence>
<dbReference type="SMART" id="SM00494">
    <property type="entry name" value="ChtBD2"/>
    <property type="match status" value="3"/>
</dbReference>